<comment type="similarity">
    <text evidence="2">Belongs to the peptidase U48 family.</text>
</comment>
<protein>
    <recommendedName>
        <fullName evidence="10">intramembrane prenyl-peptidase Rce1</fullName>
        <ecNumber evidence="10">3.4.26.1</ecNumber>
    </recommendedName>
</protein>
<feature type="transmembrane region" description="Helical" evidence="11">
    <location>
        <begin position="292"/>
        <end position="309"/>
    </location>
</feature>
<dbReference type="PANTHER" id="PTHR13046">
    <property type="entry name" value="PROTEASE U48 CAAX PRENYL PROTEASE RCE1"/>
    <property type="match status" value="1"/>
</dbReference>
<reference evidence="13" key="1">
    <citation type="journal article" date="2021" name="New Phytol.">
        <title>Evolutionary innovations through gain and loss of genes in the ectomycorrhizal Boletales.</title>
        <authorList>
            <person name="Wu G."/>
            <person name="Miyauchi S."/>
            <person name="Morin E."/>
            <person name="Kuo A."/>
            <person name="Drula E."/>
            <person name="Varga T."/>
            <person name="Kohler A."/>
            <person name="Feng B."/>
            <person name="Cao Y."/>
            <person name="Lipzen A."/>
            <person name="Daum C."/>
            <person name="Hundley H."/>
            <person name="Pangilinan J."/>
            <person name="Johnson J."/>
            <person name="Barry K."/>
            <person name="LaButti K."/>
            <person name="Ng V."/>
            <person name="Ahrendt S."/>
            <person name="Min B."/>
            <person name="Choi I.G."/>
            <person name="Park H."/>
            <person name="Plett J.M."/>
            <person name="Magnuson J."/>
            <person name="Spatafora J.W."/>
            <person name="Nagy L.G."/>
            <person name="Henrissat B."/>
            <person name="Grigoriev I.V."/>
            <person name="Yang Z.L."/>
            <person name="Xu J."/>
            <person name="Martin F.M."/>
        </authorList>
    </citation>
    <scope>NUCLEOTIDE SEQUENCE</scope>
    <source>
        <strain evidence="13">KKN 215</strain>
    </source>
</reference>
<evidence type="ECO:0000256" key="5">
    <source>
        <dbReference type="ARBA" id="ARBA00022801"/>
    </source>
</evidence>
<evidence type="ECO:0000256" key="7">
    <source>
        <dbReference type="ARBA" id="ARBA00022989"/>
    </source>
</evidence>
<dbReference type="InterPro" id="IPR003675">
    <property type="entry name" value="Rce1/LyrA-like_dom"/>
</dbReference>
<feature type="transmembrane region" description="Helical" evidence="11">
    <location>
        <begin position="234"/>
        <end position="256"/>
    </location>
</feature>
<name>A0A8K0UFY0_9AGAR</name>
<evidence type="ECO:0000256" key="1">
    <source>
        <dbReference type="ARBA" id="ARBA00004477"/>
    </source>
</evidence>
<evidence type="ECO:0000256" key="10">
    <source>
        <dbReference type="ARBA" id="ARBA00049729"/>
    </source>
</evidence>
<evidence type="ECO:0000313" key="13">
    <source>
        <dbReference type="EMBL" id="KAH8082801.1"/>
    </source>
</evidence>
<comment type="catalytic activity">
    <reaction evidence="9">
        <text>Hydrolyzes the peptide bond -P2-(S-farnesyl or geranylgeranyl)C-P1'-P2'-P3'-COOH where P1' and P2' are amino acids with aliphatic sidechains and P3' is any C-terminal residue.</text>
        <dbReference type="EC" id="3.4.26.1"/>
    </reaction>
</comment>
<feature type="domain" description="CAAX prenyl protease 2/Lysostaphin resistance protein A-like" evidence="12">
    <location>
        <begin position="165"/>
        <end position="275"/>
    </location>
</feature>
<evidence type="ECO:0000259" key="12">
    <source>
        <dbReference type="Pfam" id="PF02517"/>
    </source>
</evidence>
<dbReference type="EC" id="3.4.26.1" evidence="10"/>
<dbReference type="InterPro" id="IPR039731">
    <property type="entry name" value="Rce1"/>
</dbReference>
<dbReference type="OrthoDB" id="271604at2759"/>
<accession>A0A8K0UFY0</accession>
<gene>
    <name evidence="13" type="ORF">BXZ70DRAFT_958687</name>
</gene>
<proteinExistence type="inferred from homology"/>
<dbReference type="GO" id="GO:0005789">
    <property type="term" value="C:endoplasmic reticulum membrane"/>
    <property type="evidence" value="ECO:0007669"/>
    <property type="project" value="UniProtKB-SubCell"/>
</dbReference>
<keyword evidence="5" id="KW-0378">Hydrolase</keyword>
<evidence type="ECO:0000313" key="14">
    <source>
        <dbReference type="Proteomes" id="UP000813824"/>
    </source>
</evidence>
<dbReference type="Proteomes" id="UP000813824">
    <property type="component" value="Unassembled WGS sequence"/>
</dbReference>
<feature type="transmembrane region" description="Helical" evidence="11">
    <location>
        <begin position="15"/>
        <end position="33"/>
    </location>
</feature>
<sequence>MPLAFSSPPLTITQAHQLAGFFAVSYVGSLYLFKNARLSFTSQQQPTEDGKQRERSQGERWRDDPAVIRARLVVVSVSSALSCLALFVVIWNITGGLPETLPDSIDSTIARLGFIIPSPLQEAILPCLIAPVLFFAPLYVQFLDCAFPLQVAWSLKYSVAPYVCTWTGWRNVIMGPITEEVVFRGCIVAAYKLAGVSEMKMVFLTPLWFGLAHIHHAWETYNRYGRTAAALKRAVFGAVFQTIYTTLFGFHCAWLFVRTGSLLAPLTSHVFCNIMGLPMPSEKTRRHPNRKITILIFYVLGIVGYILTVKKWTEVKDNLYWRSEGSVARY</sequence>
<feature type="transmembrane region" description="Helical" evidence="11">
    <location>
        <begin position="123"/>
        <end position="140"/>
    </location>
</feature>
<evidence type="ECO:0000256" key="3">
    <source>
        <dbReference type="ARBA" id="ARBA00022670"/>
    </source>
</evidence>
<evidence type="ECO:0000256" key="4">
    <source>
        <dbReference type="ARBA" id="ARBA00022692"/>
    </source>
</evidence>
<evidence type="ECO:0000256" key="11">
    <source>
        <dbReference type="SAM" id="Phobius"/>
    </source>
</evidence>
<dbReference type="GO" id="GO:0004222">
    <property type="term" value="F:metalloendopeptidase activity"/>
    <property type="evidence" value="ECO:0007669"/>
    <property type="project" value="InterPro"/>
</dbReference>
<evidence type="ECO:0000256" key="8">
    <source>
        <dbReference type="ARBA" id="ARBA00023136"/>
    </source>
</evidence>
<keyword evidence="7 11" id="KW-1133">Transmembrane helix</keyword>
<keyword evidence="8 11" id="KW-0472">Membrane</keyword>
<evidence type="ECO:0000256" key="6">
    <source>
        <dbReference type="ARBA" id="ARBA00022824"/>
    </source>
</evidence>
<dbReference type="PANTHER" id="PTHR13046:SF0">
    <property type="entry name" value="CAAX PRENYL PROTEASE 2"/>
    <property type="match status" value="1"/>
</dbReference>
<keyword evidence="4 11" id="KW-0812">Transmembrane</keyword>
<feature type="transmembrane region" description="Helical" evidence="11">
    <location>
        <begin position="72"/>
        <end position="93"/>
    </location>
</feature>
<comment type="caution">
    <text evidence="13">The sequence shown here is derived from an EMBL/GenBank/DDBJ whole genome shotgun (WGS) entry which is preliminary data.</text>
</comment>
<organism evidence="13 14">
    <name type="scientific">Cristinia sonorae</name>
    <dbReference type="NCBI Taxonomy" id="1940300"/>
    <lineage>
        <taxon>Eukaryota</taxon>
        <taxon>Fungi</taxon>
        <taxon>Dikarya</taxon>
        <taxon>Basidiomycota</taxon>
        <taxon>Agaricomycotina</taxon>
        <taxon>Agaricomycetes</taxon>
        <taxon>Agaricomycetidae</taxon>
        <taxon>Agaricales</taxon>
        <taxon>Pleurotineae</taxon>
        <taxon>Stephanosporaceae</taxon>
        <taxon>Cristinia</taxon>
    </lineage>
</organism>
<dbReference type="EMBL" id="JAEVFJ010000049">
    <property type="protein sequence ID" value="KAH8082801.1"/>
    <property type="molecule type" value="Genomic_DNA"/>
</dbReference>
<dbReference type="AlphaFoldDB" id="A0A8K0UFY0"/>
<keyword evidence="6" id="KW-0256">Endoplasmic reticulum</keyword>
<evidence type="ECO:0000256" key="9">
    <source>
        <dbReference type="ARBA" id="ARBA00047280"/>
    </source>
</evidence>
<keyword evidence="3" id="KW-0645">Protease</keyword>
<dbReference type="Pfam" id="PF02517">
    <property type="entry name" value="Rce1-like"/>
    <property type="match status" value="1"/>
</dbReference>
<comment type="subcellular location">
    <subcellularLocation>
        <location evidence="1">Endoplasmic reticulum membrane</location>
        <topology evidence="1">Multi-pass membrane protein</topology>
    </subcellularLocation>
</comment>
<keyword evidence="14" id="KW-1185">Reference proteome</keyword>
<dbReference type="GO" id="GO:0071586">
    <property type="term" value="P:CAAX-box protein processing"/>
    <property type="evidence" value="ECO:0007669"/>
    <property type="project" value="InterPro"/>
</dbReference>
<evidence type="ECO:0000256" key="2">
    <source>
        <dbReference type="ARBA" id="ARBA00006897"/>
    </source>
</evidence>